<dbReference type="Proteomes" id="UP000681526">
    <property type="component" value="Unassembled WGS sequence"/>
</dbReference>
<feature type="transmembrane region" description="Helical" evidence="8">
    <location>
        <begin position="217"/>
        <end position="238"/>
    </location>
</feature>
<keyword evidence="4" id="KW-0309">Germination</keyword>
<protein>
    <submittedName>
        <fullName evidence="9">Spore germination protein GerKB2</fullName>
    </submittedName>
</protein>
<feature type="transmembrane region" description="Helical" evidence="8">
    <location>
        <begin position="119"/>
        <end position="136"/>
    </location>
</feature>
<proteinExistence type="inferred from homology"/>
<evidence type="ECO:0000256" key="7">
    <source>
        <dbReference type="ARBA" id="ARBA00023136"/>
    </source>
</evidence>
<dbReference type="PANTHER" id="PTHR34975">
    <property type="entry name" value="SPORE GERMINATION PROTEIN A2"/>
    <property type="match status" value="1"/>
</dbReference>
<accession>A0ABN7RP47</accession>
<gene>
    <name evidence="9" type="primary">txxe 550-gerKB2</name>
    <name evidence="9" type="ORF">TXXE_03325</name>
</gene>
<feature type="transmembrane region" description="Helical" evidence="8">
    <location>
        <begin position="41"/>
        <end position="63"/>
    </location>
</feature>
<feature type="transmembrane region" description="Helical" evidence="8">
    <location>
        <begin position="14"/>
        <end position="35"/>
    </location>
</feature>
<sequence>MNTSMQEKVGGREFTSIFLIAVGMKLSDITTTILFESGQTAGWMIPLLSLAFMLVAYVVLMSVLKRRAGQGLPEIVFTVGGKFGGGLICLLLFAAALLMTAVTSRGYVDIINVMVYQQSPLYALYLMLMAAAFYVASRGFAAIARISWVLIFLIEGAIFLLIAIMWQDIDWMRLYPWAGPGVLAIVRTGFMHSAMFGEIILATALVPQVTTFKAFRIGSAVGFIVSSLKISFLMAVYLSVFDYPEIIHIAYPFQQLTKNTSFGRVFTHAESLFIGFWLVISVIYFAFYIYLLAYLFGHALRMNRFQNLQLPMAGLVVFIGLIPGNTEQVRSYWELLISYSTVLYGALPFVIWLLDWNWRRRHAKT</sequence>
<dbReference type="EMBL" id="CAJRAY010000017">
    <property type="protein sequence ID" value="CAG5079564.1"/>
    <property type="molecule type" value="Genomic_DNA"/>
</dbReference>
<feature type="transmembrane region" description="Helical" evidence="8">
    <location>
        <begin position="308"/>
        <end position="324"/>
    </location>
</feature>
<feature type="transmembrane region" description="Helical" evidence="8">
    <location>
        <begin position="75"/>
        <end position="99"/>
    </location>
</feature>
<evidence type="ECO:0000256" key="1">
    <source>
        <dbReference type="ARBA" id="ARBA00004141"/>
    </source>
</evidence>
<dbReference type="InterPro" id="IPR004761">
    <property type="entry name" value="Spore_GerAB"/>
</dbReference>
<evidence type="ECO:0000256" key="6">
    <source>
        <dbReference type="ARBA" id="ARBA00022989"/>
    </source>
</evidence>
<evidence type="ECO:0000256" key="5">
    <source>
        <dbReference type="ARBA" id="ARBA00022692"/>
    </source>
</evidence>
<comment type="caution">
    <text evidence="9">The sequence shown here is derived from an EMBL/GenBank/DDBJ whole genome shotgun (WGS) entry which is preliminary data.</text>
</comment>
<name>A0ABN7RP47_THEXY</name>
<comment type="similarity">
    <text evidence="2">Belongs to the amino acid-polyamine-organocation (APC) superfamily. Spore germination protein (SGP) (TC 2.A.3.9) family.</text>
</comment>
<dbReference type="RefSeq" id="WP_213483461.1">
    <property type="nucleotide sequence ID" value="NZ_CAJRAY010000017.1"/>
</dbReference>
<keyword evidence="3" id="KW-0813">Transport</keyword>
<evidence type="ECO:0000313" key="9">
    <source>
        <dbReference type="EMBL" id="CAG5079564.1"/>
    </source>
</evidence>
<dbReference type="Pfam" id="PF03845">
    <property type="entry name" value="Spore_permease"/>
    <property type="match status" value="1"/>
</dbReference>
<comment type="subcellular location">
    <subcellularLocation>
        <location evidence="1">Membrane</location>
        <topology evidence="1">Multi-pass membrane protein</topology>
    </subcellularLocation>
</comment>
<keyword evidence="10" id="KW-1185">Reference proteome</keyword>
<evidence type="ECO:0000313" key="10">
    <source>
        <dbReference type="Proteomes" id="UP000681526"/>
    </source>
</evidence>
<feature type="transmembrane region" description="Helical" evidence="8">
    <location>
        <begin position="148"/>
        <end position="166"/>
    </location>
</feature>
<keyword evidence="5 8" id="KW-0812">Transmembrane</keyword>
<organism evidence="9 10">
    <name type="scientific">Thermobacillus xylanilyticus</name>
    <dbReference type="NCBI Taxonomy" id="76633"/>
    <lineage>
        <taxon>Bacteria</taxon>
        <taxon>Bacillati</taxon>
        <taxon>Bacillota</taxon>
        <taxon>Bacilli</taxon>
        <taxon>Bacillales</taxon>
        <taxon>Paenibacillaceae</taxon>
        <taxon>Thermobacillus</taxon>
    </lineage>
</organism>
<feature type="transmembrane region" description="Helical" evidence="8">
    <location>
        <begin position="178"/>
        <end position="205"/>
    </location>
</feature>
<keyword evidence="6 8" id="KW-1133">Transmembrane helix</keyword>
<feature type="transmembrane region" description="Helical" evidence="8">
    <location>
        <begin position="272"/>
        <end position="296"/>
    </location>
</feature>
<dbReference type="PANTHER" id="PTHR34975:SF2">
    <property type="entry name" value="SPORE GERMINATION PROTEIN A2"/>
    <property type="match status" value="1"/>
</dbReference>
<feature type="transmembrane region" description="Helical" evidence="8">
    <location>
        <begin position="336"/>
        <end position="354"/>
    </location>
</feature>
<reference evidence="9 10" key="1">
    <citation type="submission" date="2021-04" db="EMBL/GenBank/DDBJ databases">
        <authorList>
            <person name="Rakotoarivonina H."/>
        </authorList>
    </citation>
    <scope>NUCLEOTIDE SEQUENCE [LARGE SCALE GENOMIC DNA]</scope>
    <source>
        <strain evidence="9 10">XE</strain>
    </source>
</reference>
<evidence type="ECO:0000256" key="3">
    <source>
        <dbReference type="ARBA" id="ARBA00022448"/>
    </source>
</evidence>
<evidence type="ECO:0000256" key="4">
    <source>
        <dbReference type="ARBA" id="ARBA00022544"/>
    </source>
</evidence>
<keyword evidence="7 8" id="KW-0472">Membrane</keyword>
<evidence type="ECO:0000256" key="8">
    <source>
        <dbReference type="SAM" id="Phobius"/>
    </source>
</evidence>
<evidence type="ECO:0000256" key="2">
    <source>
        <dbReference type="ARBA" id="ARBA00007998"/>
    </source>
</evidence>